<keyword evidence="9" id="KW-0408">Iron</keyword>
<evidence type="ECO:0000256" key="14">
    <source>
        <dbReference type="ARBA" id="ARBA00071194"/>
    </source>
</evidence>
<dbReference type="PANTHER" id="PTHR45758:SF20">
    <property type="entry name" value="MITOFERRIN-2"/>
    <property type="match status" value="1"/>
</dbReference>
<evidence type="ECO:0000256" key="13">
    <source>
        <dbReference type="ARBA" id="ARBA00057032"/>
    </source>
</evidence>
<dbReference type="InterPro" id="IPR023395">
    <property type="entry name" value="MCP_dom_sf"/>
</dbReference>
<reference evidence="17" key="1">
    <citation type="submission" date="2023-06" db="EMBL/GenBank/DDBJ databases">
        <authorList>
            <person name="Delattre M."/>
        </authorList>
    </citation>
    <scope>NUCLEOTIDE SEQUENCE</scope>
    <source>
        <strain evidence="17">AF72</strain>
    </source>
</reference>
<evidence type="ECO:0000256" key="8">
    <source>
        <dbReference type="ARBA" id="ARBA00022989"/>
    </source>
</evidence>
<dbReference type="Gene3D" id="1.50.40.10">
    <property type="entry name" value="Mitochondrial carrier domain"/>
    <property type="match status" value="2"/>
</dbReference>
<keyword evidence="5 15" id="KW-0812">Transmembrane</keyword>
<dbReference type="GO" id="GO:0048250">
    <property type="term" value="P:iron import into the mitochondrion"/>
    <property type="evidence" value="ECO:0007669"/>
    <property type="project" value="TreeGrafter"/>
</dbReference>
<dbReference type="FunFam" id="1.50.40.10:FF:000127">
    <property type="entry name" value="MC family mitochondrial carrier protein"/>
    <property type="match status" value="1"/>
</dbReference>
<comment type="subcellular location">
    <subcellularLocation>
        <location evidence="1">Mitochondrion inner membrane</location>
        <topology evidence="1">Multi-pass membrane protein</topology>
    </subcellularLocation>
</comment>
<dbReference type="InterPro" id="IPR018108">
    <property type="entry name" value="MCP_transmembrane"/>
</dbReference>
<comment type="caution">
    <text evidence="17">The sequence shown here is derived from an EMBL/GenBank/DDBJ whole genome shotgun (WGS) entry which is preliminary data.</text>
</comment>
<evidence type="ECO:0000256" key="1">
    <source>
        <dbReference type="ARBA" id="ARBA00004448"/>
    </source>
</evidence>
<feature type="repeat" description="Solcar" evidence="15">
    <location>
        <begin position="112"/>
        <end position="196"/>
    </location>
</feature>
<dbReference type="GO" id="GO:0015093">
    <property type="term" value="F:ferrous iron transmembrane transporter activity"/>
    <property type="evidence" value="ECO:0007669"/>
    <property type="project" value="TreeGrafter"/>
</dbReference>
<protein>
    <recommendedName>
        <fullName evidence="14">Mitoferrin</fullName>
    </recommendedName>
</protein>
<organism evidence="17 18">
    <name type="scientific">Mesorhabditis spiculigera</name>
    <dbReference type="NCBI Taxonomy" id="96644"/>
    <lineage>
        <taxon>Eukaryota</taxon>
        <taxon>Metazoa</taxon>
        <taxon>Ecdysozoa</taxon>
        <taxon>Nematoda</taxon>
        <taxon>Chromadorea</taxon>
        <taxon>Rhabditida</taxon>
        <taxon>Rhabditina</taxon>
        <taxon>Rhabditomorpha</taxon>
        <taxon>Rhabditoidea</taxon>
        <taxon>Rhabditidae</taxon>
        <taxon>Mesorhabditinae</taxon>
        <taxon>Mesorhabditis</taxon>
    </lineage>
</organism>
<name>A0AA36CSM3_9BILA</name>
<keyword evidence="11" id="KW-0496">Mitochondrion</keyword>
<evidence type="ECO:0000256" key="4">
    <source>
        <dbReference type="ARBA" id="ARBA00022496"/>
    </source>
</evidence>
<sequence length="309" mass="34515">MPEEDDYESLPSTYSVPVHMAAGALAGITEHCVMYPIDSVKTRMQSLCPCPDTQKCPTPVHSLMRIMKKEGWLRPLRGMNAMAAGAGPAHALYFTVYEKAKERFTGGTHGHSNTLSYAAAGVLATLIHDAVMNPAEVVKQRMQMAFSPYGSSIECVRCIYRREGIKAFYRSYATQLTMNIPFQMIHFSAYEFWQQLLNPEHKYDPKTHFIAGAMAGGLAAAVTTPMDCIKTVLNTQQSPEIEQNRVFMKATHAYQGMSDAMRSIYKQRGIRGFTCGIQARVMYQIPAAALSWSVYELFKFVLGYSEAKN</sequence>
<proteinExistence type="inferred from homology"/>
<dbReference type="EMBL" id="CATQJA010002619">
    <property type="protein sequence ID" value="CAJ0573438.1"/>
    <property type="molecule type" value="Genomic_DNA"/>
</dbReference>
<dbReference type="GO" id="GO:0005743">
    <property type="term" value="C:mitochondrial inner membrane"/>
    <property type="evidence" value="ECO:0007669"/>
    <property type="project" value="UniProtKB-SubCell"/>
</dbReference>
<dbReference type="PANTHER" id="PTHR45758">
    <property type="entry name" value="MITOFERRIN-1-RELATED"/>
    <property type="match status" value="1"/>
</dbReference>
<evidence type="ECO:0000256" key="9">
    <source>
        <dbReference type="ARBA" id="ARBA00023004"/>
    </source>
</evidence>
<evidence type="ECO:0000256" key="16">
    <source>
        <dbReference type="RuleBase" id="RU000488"/>
    </source>
</evidence>
<keyword evidence="6" id="KW-0677">Repeat</keyword>
<dbReference type="AlphaFoldDB" id="A0AA36CSM3"/>
<evidence type="ECO:0000313" key="17">
    <source>
        <dbReference type="EMBL" id="CAJ0573438.1"/>
    </source>
</evidence>
<feature type="repeat" description="Solcar" evidence="15">
    <location>
        <begin position="203"/>
        <end position="301"/>
    </location>
</feature>
<keyword evidence="10" id="KW-0406">Ion transport</keyword>
<keyword evidence="12 15" id="KW-0472">Membrane</keyword>
<dbReference type="PROSITE" id="PS50920">
    <property type="entry name" value="SOLCAR"/>
    <property type="match status" value="3"/>
</dbReference>
<dbReference type="Pfam" id="PF00153">
    <property type="entry name" value="Mito_carr"/>
    <property type="match status" value="3"/>
</dbReference>
<accession>A0AA36CSM3</accession>
<keyword evidence="3 16" id="KW-0813">Transport</keyword>
<evidence type="ECO:0000256" key="7">
    <source>
        <dbReference type="ARBA" id="ARBA00022792"/>
    </source>
</evidence>
<evidence type="ECO:0000313" key="18">
    <source>
        <dbReference type="Proteomes" id="UP001177023"/>
    </source>
</evidence>
<dbReference type="SUPFAM" id="SSF103506">
    <property type="entry name" value="Mitochondrial carrier"/>
    <property type="match status" value="1"/>
</dbReference>
<evidence type="ECO:0000256" key="12">
    <source>
        <dbReference type="ARBA" id="ARBA00023136"/>
    </source>
</evidence>
<keyword evidence="18" id="KW-1185">Reference proteome</keyword>
<comment type="function">
    <text evidence="13">Mitochondrial iron transporter that mediates iron uptake. Probably required for heme synthesis of hemoproteins and Fe-S cluster assembly.</text>
</comment>
<evidence type="ECO:0000256" key="2">
    <source>
        <dbReference type="ARBA" id="ARBA00006375"/>
    </source>
</evidence>
<evidence type="ECO:0000256" key="11">
    <source>
        <dbReference type="ARBA" id="ARBA00023128"/>
    </source>
</evidence>
<keyword evidence="7" id="KW-0999">Mitochondrion inner membrane</keyword>
<keyword evidence="8" id="KW-1133">Transmembrane helix</keyword>
<evidence type="ECO:0000256" key="10">
    <source>
        <dbReference type="ARBA" id="ARBA00023065"/>
    </source>
</evidence>
<gene>
    <name evidence="17" type="ORF">MSPICULIGERA_LOCUS11796</name>
</gene>
<dbReference type="FunFam" id="1.50.40.10:FF:000054">
    <property type="entry name" value="Mitochondrial carrier"/>
    <property type="match status" value="1"/>
</dbReference>
<evidence type="ECO:0000256" key="5">
    <source>
        <dbReference type="ARBA" id="ARBA00022692"/>
    </source>
</evidence>
<evidence type="ECO:0000256" key="15">
    <source>
        <dbReference type="PROSITE-ProRule" id="PRU00282"/>
    </source>
</evidence>
<feature type="repeat" description="Solcar" evidence="15">
    <location>
        <begin position="14"/>
        <end position="103"/>
    </location>
</feature>
<comment type="similarity">
    <text evidence="2 16">Belongs to the mitochondrial carrier (TC 2.A.29) family.</text>
</comment>
<keyword evidence="4" id="KW-0410">Iron transport</keyword>
<dbReference type="Proteomes" id="UP001177023">
    <property type="component" value="Unassembled WGS sequence"/>
</dbReference>
<evidence type="ECO:0000256" key="3">
    <source>
        <dbReference type="ARBA" id="ARBA00022448"/>
    </source>
</evidence>
<evidence type="ECO:0000256" key="6">
    <source>
        <dbReference type="ARBA" id="ARBA00022737"/>
    </source>
</evidence>
<feature type="non-terminal residue" evidence="17">
    <location>
        <position position="1"/>
    </location>
</feature>